<evidence type="ECO:0000313" key="2">
    <source>
        <dbReference type="Proteomes" id="UP000035680"/>
    </source>
</evidence>
<reference evidence="3" key="2">
    <citation type="submission" date="2015-08" db="UniProtKB">
        <authorList>
            <consortium name="WormBaseParasite"/>
        </authorList>
    </citation>
    <scope>IDENTIFICATION</scope>
</reference>
<feature type="region of interest" description="Disordered" evidence="1">
    <location>
        <begin position="68"/>
        <end position="92"/>
    </location>
</feature>
<protein>
    <submittedName>
        <fullName evidence="3">Ovule protein</fullName>
    </submittedName>
</protein>
<proteinExistence type="predicted"/>
<dbReference type="Proteomes" id="UP000035680">
    <property type="component" value="Unassembled WGS sequence"/>
</dbReference>
<dbReference type="WBParaSite" id="SVE_1001300.1">
    <property type="protein sequence ID" value="SVE_1001300.1"/>
    <property type="gene ID" value="SVE_1001300"/>
</dbReference>
<accession>A0A0K0FLY6</accession>
<reference evidence="2" key="1">
    <citation type="submission" date="2014-07" db="EMBL/GenBank/DDBJ databases">
        <authorList>
            <person name="Martin A.A"/>
            <person name="De Silva N."/>
        </authorList>
    </citation>
    <scope>NUCLEOTIDE SEQUENCE</scope>
</reference>
<keyword evidence="2" id="KW-1185">Reference proteome</keyword>
<dbReference type="AlphaFoldDB" id="A0A0K0FLY6"/>
<sequence>MIFIFKAVFHIRNFSLIIKYEADENIFNTMTNQLGNIQIFCTWYHLSNSGMGNHILFSPLSSKHQLHQREEGFQNRSPEGEPPKIMNTLQWV</sequence>
<evidence type="ECO:0000313" key="3">
    <source>
        <dbReference type="WBParaSite" id="SVE_1001300.1"/>
    </source>
</evidence>
<organism evidence="2 3">
    <name type="scientific">Strongyloides venezuelensis</name>
    <name type="common">Threadworm</name>
    <dbReference type="NCBI Taxonomy" id="75913"/>
    <lineage>
        <taxon>Eukaryota</taxon>
        <taxon>Metazoa</taxon>
        <taxon>Ecdysozoa</taxon>
        <taxon>Nematoda</taxon>
        <taxon>Chromadorea</taxon>
        <taxon>Rhabditida</taxon>
        <taxon>Tylenchina</taxon>
        <taxon>Panagrolaimomorpha</taxon>
        <taxon>Strongyloidoidea</taxon>
        <taxon>Strongyloididae</taxon>
        <taxon>Strongyloides</taxon>
    </lineage>
</organism>
<feature type="compositionally biased region" description="Basic and acidic residues" evidence="1">
    <location>
        <begin position="68"/>
        <end position="82"/>
    </location>
</feature>
<name>A0A0K0FLY6_STRVS</name>
<evidence type="ECO:0000256" key="1">
    <source>
        <dbReference type="SAM" id="MobiDB-lite"/>
    </source>
</evidence>